<proteinExistence type="predicted"/>
<accession>A0A8D8TQ32</accession>
<reference evidence="1" key="1">
    <citation type="submission" date="2021-05" db="EMBL/GenBank/DDBJ databases">
        <authorList>
            <person name="Alioto T."/>
            <person name="Alioto T."/>
            <person name="Gomez Garrido J."/>
        </authorList>
    </citation>
    <scope>NUCLEOTIDE SEQUENCE</scope>
</reference>
<protein>
    <submittedName>
        <fullName evidence="1">Uncharacterized protein</fullName>
    </submittedName>
</protein>
<dbReference type="AlphaFoldDB" id="A0A8D8TQ32"/>
<organism evidence="1">
    <name type="scientific">Cacopsylla melanoneura</name>
    <dbReference type="NCBI Taxonomy" id="428564"/>
    <lineage>
        <taxon>Eukaryota</taxon>
        <taxon>Metazoa</taxon>
        <taxon>Ecdysozoa</taxon>
        <taxon>Arthropoda</taxon>
        <taxon>Hexapoda</taxon>
        <taxon>Insecta</taxon>
        <taxon>Pterygota</taxon>
        <taxon>Neoptera</taxon>
        <taxon>Paraneoptera</taxon>
        <taxon>Hemiptera</taxon>
        <taxon>Sternorrhyncha</taxon>
        <taxon>Psylloidea</taxon>
        <taxon>Psyllidae</taxon>
        <taxon>Psyllinae</taxon>
        <taxon>Cacopsylla</taxon>
    </lineage>
</organism>
<sequence>MFTFLVTSRVSRPYLIFGILGLLVGSVNSNSIIISLSCSSTSVVNISCTISGASGSCGSWFSDCVLSSSCIMLETSSTRISVSIVVATSVSMLVDSLFASCLHVLRMISGVLVFSARICDATFCFVMSFQGGYRNLNDSQTLFWYAVRSVSPLVSE</sequence>
<name>A0A8D8TQ32_9HEMI</name>
<evidence type="ECO:0000313" key="1">
    <source>
        <dbReference type="EMBL" id="CAG6691853.1"/>
    </source>
</evidence>
<dbReference type="EMBL" id="HBUF01304913">
    <property type="protein sequence ID" value="CAG6691853.1"/>
    <property type="molecule type" value="Transcribed_RNA"/>
</dbReference>